<dbReference type="InterPro" id="IPR050766">
    <property type="entry name" value="Bact_Lucif_Oxidored"/>
</dbReference>
<feature type="domain" description="Luciferase-like" evidence="1">
    <location>
        <begin position="4"/>
        <end position="305"/>
    </location>
</feature>
<dbReference type="PATRIC" id="fig|1429438.4.peg.5482"/>
<dbReference type="SUPFAM" id="SSF51679">
    <property type="entry name" value="Bacterial luciferase-like"/>
    <property type="match status" value="1"/>
</dbReference>
<dbReference type="EMBL" id="AZHW01000862">
    <property type="protein sequence ID" value="ETW95886.1"/>
    <property type="molecule type" value="Genomic_DNA"/>
</dbReference>
<dbReference type="InterPro" id="IPR036661">
    <property type="entry name" value="Luciferase-like_sf"/>
</dbReference>
<evidence type="ECO:0000313" key="3">
    <source>
        <dbReference type="Proteomes" id="UP000019141"/>
    </source>
</evidence>
<evidence type="ECO:0000259" key="1">
    <source>
        <dbReference type="Pfam" id="PF00296"/>
    </source>
</evidence>
<proteinExistence type="predicted"/>
<dbReference type="AlphaFoldDB" id="W4LEY6"/>
<accession>W4LEY6</accession>
<comment type="caution">
    <text evidence="2">The sequence shown here is derived from an EMBL/GenBank/DDBJ whole genome shotgun (WGS) entry which is preliminary data.</text>
</comment>
<dbReference type="Gene3D" id="3.20.20.30">
    <property type="entry name" value="Luciferase-like domain"/>
    <property type="match status" value="1"/>
</dbReference>
<dbReference type="Proteomes" id="UP000019141">
    <property type="component" value="Unassembled WGS sequence"/>
</dbReference>
<dbReference type="HOGENOM" id="CLU_027853_3_0_7"/>
<dbReference type="InterPro" id="IPR011251">
    <property type="entry name" value="Luciferase-like_dom"/>
</dbReference>
<sequence length="334" mass="38098">MKFSVLQFFSWPGRRVPLETIYERAMQRMEIMDQTGYNAVWLAEHHFTDYSVCPSVHMMGLQVASKTKHLRIGTGISLAAFYHPLRLAEEVALLDMLTDGRVNWGAGRGFDPVEFKAFSVPQEESYPRFREAVDIVHAAWNNERLNWDGDYWQFEDVEVLPKPKQQPHPPSWVGVSSEGSIRWAGQQGYGLMLGPHSHYSEVAYKREMYRQELEAHGYTIEGRELPMTRFLAVANTDAEAEEIARRGASWVVGAYFNTSKSSNATTVLQTRGDGKIVDPVQHYLDGVALHGSPERVVDQIHMLREEMYLDSLMCAPLSHSSFVMFTEKVLPRLL</sequence>
<dbReference type="PANTHER" id="PTHR30137">
    <property type="entry name" value="LUCIFERASE-LIKE MONOOXYGENASE"/>
    <property type="match status" value="1"/>
</dbReference>
<dbReference type="GO" id="GO:0016705">
    <property type="term" value="F:oxidoreductase activity, acting on paired donors, with incorporation or reduction of molecular oxygen"/>
    <property type="evidence" value="ECO:0007669"/>
    <property type="project" value="InterPro"/>
</dbReference>
<organism evidence="2 3">
    <name type="scientific">Entotheonella factor</name>
    <dbReference type="NCBI Taxonomy" id="1429438"/>
    <lineage>
        <taxon>Bacteria</taxon>
        <taxon>Pseudomonadati</taxon>
        <taxon>Nitrospinota/Tectimicrobiota group</taxon>
        <taxon>Candidatus Tectimicrobiota</taxon>
        <taxon>Candidatus Entotheonellia</taxon>
        <taxon>Candidatus Entotheonellales</taxon>
        <taxon>Candidatus Entotheonellaceae</taxon>
        <taxon>Candidatus Entotheonella</taxon>
    </lineage>
</organism>
<protein>
    <recommendedName>
        <fullName evidence="1">Luciferase-like domain-containing protein</fullName>
    </recommendedName>
</protein>
<dbReference type="Pfam" id="PF00296">
    <property type="entry name" value="Bac_luciferase"/>
    <property type="match status" value="1"/>
</dbReference>
<dbReference type="GO" id="GO:0005829">
    <property type="term" value="C:cytosol"/>
    <property type="evidence" value="ECO:0007669"/>
    <property type="project" value="TreeGrafter"/>
</dbReference>
<evidence type="ECO:0000313" key="2">
    <source>
        <dbReference type="EMBL" id="ETW95886.1"/>
    </source>
</evidence>
<gene>
    <name evidence="2" type="ORF">ETSY1_28790</name>
</gene>
<keyword evidence="3" id="KW-1185">Reference proteome</keyword>
<dbReference type="PANTHER" id="PTHR30137:SF6">
    <property type="entry name" value="LUCIFERASE-LIKE MONOOXYGENASE"/>
    <property type="match status" value="1"/>
</dbReference>
<reference evidence="2 3" key="1">
    <citation type="journal article" date="2014" name="Nature">
        <title>An environmental bacterial taxon with a large and distinct metabolic repertoire.</title>
        <authorList>
            <person name="Wilson M.C."/>
            <person name="Mori T."/>
            <person name="Ruckert C."/>
            <person name="Uria A.R."/>
            <person name="Helf M.J."/>
            <person name="Takada K."/>
            <person name="Gernert C."/>
            <person name="Steffens U.A."/>
            <person name="Heycke N."/>
            <person name="Schmitt S."/>
            <person name="Rinke C."/>
            <person name="Helfrich E.J."/>
            <person name="Brachmann A.O."/>
            <person name="Gurgui C."/>
            <person name="Wakimoto T."/>
            <person name="Kracht M."/>
            <person name="Crusemann M."/>
            <person name="Hentschel U."/>
            <person name="Abe I."/>
            <person name="Matsunaga S."/>
            <person name="Kalinowski J."/>
            <person name="Takeyama H."/>
            <person name="Piel J."/>
        </authorList>
    </citation>
    <scope>NUCLEOTIDE SEQUENCE [LARGE SCALE GENOMIC DNA]</scope>
    <source>
        <strain evidence="3">TSY1</strain>
    </source>
</reference>
<name>W4LEY6_ENTF1</name>